<evidence type="ECO:0000256" key="11">
    <source>
        <dbReference type="ARBA" id="ARBA00023185"/>
    </source>
</evidence>
<dbReference type="InterPro" id="IPR001117">
    <property type="entry name" value="Cu-oxidase_2nd"/>
</dbReference>
<dbReference type="EMBL" id="JBJQOH010000003">
    <property type="protein sequence ID" value="KAL3693760.1"/>
    <property type="molecule type" value="Genomic_DNA"/>
</dbReference>
<accession>A0ABD3HU08</accession>
<evidence type="ECO:0000256" key="1">
    <source>
        <dbReference type="ARBA" id="ARBA00000349"/>
    </source>
</evidence>
<dbReference type="Pfam" id="PF00394">
    <property type="entry name" value="Cu-oxidase"/>
    <property type="match status" value="1"/>
</dbReference>
<comment type="function">
    <text evidence="12">Lignin degradation and detoxification of lignin-derived products.</text>
</comment>
<dbReference type="GO" id="GO:0046872">
    <property type="term" value="F:metal ion binding"/>
    <property type="evidence" value="ECO:0007669"/>
    <property type="project" value="UniProtKB-KW"/>
</dbReference>
<evidence type="ECO:0000259" key="14">
    <source>
        <dbReference type="Pfam" id="PF00394"/>
    </source>
</evidence>
<evidence type="ECO:0000256" key="6">
    <source>
        <dbReference type="ARBA" id="ARBA00022525"/>
    </source>
</evidence>
<evidence type="ECO:0000256" key="7">
    <source>
        <dbReference type="ARBA" id="ARBA00022723"/>
    </source>
</evidence>
<comment type="catalytic activity">
    <reaction evidence="1 12">
        <text>4 hydroquinone + O2 = 4 benzosemiquinone + 2 H2O</text>
        <dbReference type="Rhea" id="RHEA:11276"/>
        <dbReference type="ChEBI" id="CHEBI:15377"/>
        <dbReference type="ChEBI" id="CHEBI:15379"/>
        <dbReference type="ChEBI" id="CHEBI:17594"/>
        <dbReference type="ChEBI" id="CHEBI:17977"/>
        <dbReference type="EC" id="1.10.3.2"/>
    </reaction>
</comment>
<dbReference type="Pfam" id="PF07732">
    <property type="entry name" value="Cu-oxidase_3"/>
    <property type="match status" value="1"/>
</dbReference>
<dbReference type="PROSITE" id="PS00079">
    <property type="entry name" value="MULTICOPPER_OXIDASE1"/>
    <property type="match status" value="1"/>
</dbReference>
<keyword evidence="18" id="KW-1185">Reference proteome</keyword>
<comment type="similarity">
    <text evidence="3 12">Belongs to the multicopper oxidase family.</text>
</comment>
<keyword evidence="11 12" id="KW-0439">Lignin degradation</keyword>
<keyword evidence="13" id="KW-0472">Membrane</keyword>
<dbReference type="InterPro" id="IPR034288">
    <property type="entry name" value="CuRO_1_LCC"/>
</dbReference>
<comment type="cofactor">
    <cofactor evidence="12">
        <name>Cu cation</name>
        <dbReference type="ChEBI" id="CHEBI:23378"/>
    </cofactor>
    <text evidence="12">Binds 4 Cu cations per monomer.</text>
</comment>
<dbReference type="PROSITE" id="PS00080">
    <property type="entry name" value="MULTICOPPER_OXIDASE2"/>
    <property type="match status" value="1"/>
</dbReference>
<dbReference type="InterPro" id="IPR002355">
    <property type="entry name" value="Cu_oxidase_Cu_BS"/>
</dbReference>
<dbReference type="InterPro" id="IPR034285">
    <property type="entry name" value="CuRO_2_LCC"/>
</dbReference>
<evidence type="ECO:0000313" key="18">
    <source>
        <dbReference type="Proteomes" id="UP001633002"/>
    </source>
</evidence>
<keyword evidence="6 12" id="KW-0964">Secreted</keyword>
<evidence type="ECO:0000256" key="3">
    <source>
        <dbReference type="ARBA" id="ARBA00010609"/>
    </source>
</evidence>
<evidence type="ECO:0000256" key="8">
    <source>
        <dbReference type="ARBA" id="ARBA00022737"/>
    </source>
</evidence>
<keyword evidence="13" id="KW-1133">Transmembrane helix</keyword>
<comment type="subcellular location">
    <subcellularLocation>
        <location evidence="2 12">Secreted</location>
        <location evidence="2 12">Extracellular space</location>
        <location evidence="2 12">Apoplast</location>
    </subcellularLocation>
</comment>
<feature type="domain" description="Plastocyanin-like" evidence="15">
    <location>
        <begin position="450"/>
        <end position="578"/>
    </location>
</feature>
<gene>
    <name evidence="17" type="ORF">R1sor_007411</name>
</gene>
<evidence type="ECO:0000256" key="10">
    <source>
        <dbReference type="ARBA" id="ARBA00023008"/>
    </source>
</evidence>
<name>A0ABD3HU08_9MARC</name>
<evidence type="ECO:0000313" key="17">
    <source>
        <dbReference type="EMBL" id="KAL3693760.1"/>
    </source>
</evidence>
<dbReference type="SUPFAM" id="SSF49503">
    <property type="entry name" value="Cupredoxins"/>
    <property type="match status" value="3"/>
</dbReference>
<dbReference type="CDD" id="cd13849">
    <property type="entry name" value="CuRO_1_LCC_plant"/>
    <property type="match status" value="1"/>
</dbReference>
<evidence type="ECO:0000256" key="2">
    <source>
        <dbReference type="ARBA" id="ARBA00004271"/>
    </source>
</evidence>
<dbReference type="GO" id="GO:0046274">
    <property type="term" value="P:lignin catabolic process"/>
    <property type="evidence" value="ECO:0007669"/>
    <property type="project" value="UniProtKB-KW"/>
</dbReference>
<keyword evidence="13" id="KW-0812">Transmembrane</keyword>
<feature type="domain" description="Plastocyanin-like" evidence="14">
    <location>
        <begin position="174"/>
        <end position="306"/>
    </location>
</feature>
<comment type="caution">
    <text evidence="17">The sequence shown here is derived from an EMBL/GenBank/DDBJ whole genome shotgun (WGS) entry which is preliminary data.</text>
</comment>
<dbReference type="GO" id="GO:0052716">
    <property type="term" value="F:hydroquinone:oxygen oxidoreductase activity"/>
    <property type="evidence" value="ECO:0007669"/>
    <property type="project" value="UniProtKB-EC"/>
</dbReference>
<dbReference type="PANTHER" id="PTHR11709:SF522">
    <property type="entry name" value="LACCASE-4"/>
    <property type="match status" value="1"/>
</dbReference>
<evidence type="ECO:0000256" key="9">
    <source>
        <dbReference type="ARBA" id="ARBA00023002"/>
    </source>
</evidence>
<dbReference type="InterPro" id="IPR011706">
    <property type="entry name" value="Cu-oxidase_C"/>
</dbReference>
<evidence type="ECO:0000259" key="15">
    <source>
        <dbReference type="Pfam" id="PF07731"/>
    </source>
</evidence>
<dbReference type="EC" id="1.10.3.2" evidence="4 12"/>
<dbReference type="InterPro" id="IPR008972">
    <property type="entry name" value="Cupredoxin"/>
</dbReference>
<keyword evidence="9 12" id="KW-0560">Oxidoreductase</keyword>
<proteinExistence type="inferred from homology"/>
<keyword evidence="8 12" id="KW-0677">Repeat</keyword>
<dbReference type="InterPro" id="IPR017761">
    <property type="entry name" value="Laccase"/>
</dbReference>
<reference evidence="17 18" key="1">
    <citation type="submission" date="2024-09" db="EMBL/GenBank/DDBJ databases">
        <title>Chromosome-scale assembly of Riccia sorocarpa.</title>
        <authorList>
            <person name="Paukszto L."/>
        </authorList>
    </citation>
    <scope>NUCLEOTIDE SEQUENCE [LARGE SCALE GENOMIC DNA]</scope>
    <source>
        <strain evidence="17">LP-2024</strain>
        <tissue evidence="17">Aerial parts of the thallus</tissue>
    </source>
</reference>
<dbReference type="Pfam" id="PF07731">
    <property type="entry name" value="Cu-oxidase_2"/>
    <property type="match status" value="1"/>
</dbReference>
<dbReference type="GO" id="GO:0048046">
    <property type="term" value="C:apoplast"/>
    <property type="evidence" value="ECO:0007669"/>
    <property type="project" value="UniProtKB-SubCell"/>
</dbReference>
<evidence type="ECO:0000259" key="16">
    <source>
        <dbReference type="Pfam" id="PF07732"/>
    </source>
</evidence>
<dbReference type="InterPro" id="IPR011707">
    <property type="entry name" value="Cu-oxidase-like_N"/>
</dbReference>
<dbReference type="Proteomes" id="UP001633002">
    <property type="component" value="Unassembled WGS sequence"/>
</dbReference>
<evidence type="ECO:0000256" key="4">
    <source>
        <dbReference type="ARBA" id="ARBA00012297"/>
    </source>
</evidence>
<dbReference type="InterPro" id="IPR045087">
    <property type="entry name" value="Cu-oxidase_fam"/>
</dbReference>
<feature type="transmembrane region" description="Helical" evidence="13">
    <location>
        <begin position="12"/>
        <end position="30"/>
    </location>
</feature>
<dbReference type="AlphaFoldDB" id="A0ABD3HU08"/>
<dbReference type="PROSITE" id="PS51257">
    <property type="entry name" value="PROKAR_LIPOPROTEIN"/>
    <property type="match status" value="1"/>
</dbReference>
<keyword evidence="10 12" id="KW-0186">Copper</keyword>
<evidence type="ECO:0000256" key="13">
    <source>
        <dbReference type="SAM" id="Phobius"/>
    </source>
</evidence>
<keyword evidence="7 12" id="KW-0479">Metal-binding</keyword>
<organism evidence="17 18">
    <name type="scientific">Riccia sorocarpa</name>
    <dbReference type="NCBI Taxonomy" id="122646"/>
    <lineage>
        <taxon>Eukaryota</taxon>
        <taxon>Viridiplantae</taxon>
        <taxon>Streptophyta</taxon>
        <taxon>Embryophyta</taxon>
        <taxon>Marchantiophyta</taxon>
        <taxon>Marchantiopsida</taxon>
        <taxon>Marchantiidae</taxon>
        <taxon>Marchantiales</taxon>
        <taxon>Ricciaceae</taxon>
        <taxon>Riccia</taxon>
    </lineage>
</organism>
<dbReference type="NCBIfam" id="TIGR03389">
    <property type="entry name" value="laccase"/>
    <property type="match status" value="1"/>
</dbReference>
<keyword evidence="5 12" id="KW-0052">Apoplast</keyword>
<dbReference type="PANTHER" id="PTHR11709">
    <property type="entry name" value="MULTI-COPPER OXIDASE"/>
    <property type="match status" value="1"/>
</dbReference>
<dbReference type="Gene3D" id="2.60.40.420">
    <property type="entry name" value="Cupredoxins - blue copper proteins"/>
    <property type="match status" value="3"/>
</dbReference>
<protein>
    <recommendedName>
        <fullName evidence="4 12">Laccase</fullName>
        <ecNumber evidence="4 12">1.10.3.2</ecNumber>
    </recommendedName>
    <alternativeName>
        <fullName evidence="12">Benzenediol:oxygen oxidoreductase</fullName>
    </alternativeName>
    <alternativeName>
        <fullName evidence="12">Diphenol oxidase</fullName>
    </alternativeName>
    <alternativeName>
        <fullName evidence="12">Urishiol oxidase</fullName>
    </alternativeName>
</protein>
<evidence type="ECO:0000256" key="5">
    <source>
        <dbReference type="ARBA" id="ARBA00022523"/>
    </source>
</evidence>
<sequence>MMGARNVAVQQIVYVLLTISCFAVLSNAGVRDDLEATYDGPTTRYYDWTVESATVTVNCVTVPRIVVNGEFPGPTIYAVEGDRIVINVTNKANTDVSIHWHGVRQILSNWHDGVPYITECPLKQDEYFVYNFTVENQQGTVFWHAHISWLRATVVGALIVYPRSFTYPYPKPDEEFTVLLGEWWNTDPNAVEIGGVYTGGGFHVADALLINGKPGSLYNCSDVEGISTFKVKSGKTYLLRVINAGLNTETFLGIANHTQTVVSADGEYVLPKDINTSFISPGQTLDVLITADQEPGTYYMESKSYSSILITDTTVLPPVVVMSLRNDEPKIPASAIFQYDTSPPLDPSQTFFPALPEENDTDPTFRFLDSLHTLYPDQVPAQATRKQFFTVGLGTQPCNPDTKVQNCTLATVAHINNITWVQPVSSVLKAYYFGIGGVYKTDFPDIPQHFFDFTNADSPDTPEQRTELGTRLSVIKYGTVIDLVLQGMNNLLFQNHPFHLHGHSFWVLGRGMGNFDPNTSPSGLNYHDPPFRFTVDVPTRGWVAIRWKANNPGVWFFHCHLEKHTTWGMMMGFIVLNGDGPDETLPPPPEHLTSCST</sequence>
<evidence type="ECO:0000256" key="12">
    <source>
        <dbReference type="RuleBase" id="RU361119"/>
    </source>
</evidence>
<dbReference type="CDD" id="cd13875">
    <property type="entry name" value="CuRO_2_LCC_plant"/>
    <property type="match status" value="1"/>
</dbReference>
<feature type="domain" description="Plastocyanin-like" evidence="16">
    <location>
        <begin position="50"/>
        <end position="163"/>
    </location>
</feature>
<dbReference type="InterPro" id="IPR033138">
    <property type="entry name" value="Cu_oxidase_CS"/>
</dbReference>